<keyword evidence="3" id="KW-0732">Signal</keyword>
<proteinExistence type="predicted"/>
<evidence type="ECO:0000256" key="3">
    <source>
        <dbReference type="ARBA" id="ARBA00022729"/>
    </source>
</evidence>
<keyword evidence="4" id="KW-0677">Repeat</keyword>
<dbReference type="PANTHER" id="PTHR24020:SF20">
    <property type="entry name" value="PH DOMAIN-CONTAINING PROTEIN"/>
    <property type="match status" value="1"/>
</dbReference>
<sequence>MFNRERRVVIPDAAGGMDVIKMLPYLILVIGSIWPSPAQGLYIKECGKPSDVVFLLDSSGSIYKHEFERQLAFVNSVIGEFDIAPTKMRVGAISFSNWAFLEFYLDTHRTKFEIQDAVIRVPHSRGDTNTAAALTFLKDNMFQFQHGGRPGVPRVAIVLTDGESNDPMQTAYVAEAARRMGIQIFAIGIGHKVNIAELKNIASYPPQQYMFHVASYDALKSIKDTVAIKACEATTPKPINTTPLPPDDSSEYFVVVVVVDIV</sequence>
<dbReference type="PANTHER" id="PTHR24020">
    <property type="entry name" value="COLLAGEN ALPHA"/>
    <property type="match status" value="1"/>
</dbReference>
<dbReference type="PROSITE" id="PS50234">
    <property type="entry name" value="VWFA"/>
    <property type="match status" value="1"/>
</dbReference>
<evidence type="ECO:0000256" key="4">
    <source>
        <dbReference type="ARBA" id="ARBA00022737"/>
    </source>
</evidence>
<evidence type="ECO:0000256" key="2">
    <source>
        <dbReference type="ARBA" id="ARBA00022525"/>
    </source>
</evidence>
<evidence type="ECO:0000256" key="1">
    <source>
        <dbReference type="ARBA" id="ARBA00004613"/>
    </source>
</evidence>
<reference evidence="7" key="1">
    <citation type="journal article" date="2023" name="Mol. Biol. Evol.">
        <title>Third-Generation Sequencing Reveals the Adaptive Role of the Epigenome in Three Deep-Sea Polychaetes.</title>
        <authorList>
            <person name="Perez M."/>
            <person name="Aroh O."/>
            <person name="Sun Y."/>
            <person name="Lan Y."/>
            <person name="Juniper S.K."/>
            <person name="Young C.R."/>
            <person name="Angers B."/>
            <person name="Qian P.Y."/>
        </authorList>
    </citation>
    <scope>NUCLEOTIDE SEQUENCE</scope>
    <source>
        <strain evidence="7">P08H-3</strain>
    </source>
</reference>
<dbReference type="FunFam" id="3.40.50.410:FF:000004">
    <property type="entry name" value="collagen alpha-6(VI) chain"/>
    <property type="match status" value="1"/>
</dbReference>
<feature type="domain" description="VWFA" evidence="6">
    <location>
        <begin position="51"/>
        <end position="226"/>
    </location>
</feature>
<dbReference type="SUPFAM" id="SSF53300">
    <property type="entry name" value="vWA-like"/>
    <property type="match status" value="1"/>
</dbReference>
<dbReference type="PRINTS" id="PR00453">
    <property type="entry name" value="VWFADOMAIN"/>
</dbReference>
<dbReference type="AlphaFoldDB" id="A0AAD9JR67"/>
<dbReference type="Proteomes" id="UP001208570">
    <property type="component" value="Unassembled WGS sequence"/>
</dbReference>
<gene>
    <name evidence="7" type="ORF">LSH36_186g01003</name>
</gene>
<comment type="caution">
    <text evidence="7">The sequence shown here is derived from an EMBL/GenBank/DDBJ whole genome shotgun (WGS) entry which is preliminary data.</text>
</comment>
<organism evidence="7 8">
    <name type="scientific">Paralvinella palmiformis</name>
    <dbReference type="NCBI Taxonomy" id="53620"/>
    <lineage>
        <taxon>Eukaryota</taxon>
        <taxon>Metazoa</taxon>
        <taxon>Spiralia</taxon>
        <taxon>Lophotrochozoa</taxon>
        <taxon>Annelida</taxon>
        <taxon>Polychaeta</taxon>
        <taxon>Sedentaria</taxon>
        <taxon>Canalipalpata</taxon>
        <taxon>Terebellida</taxon>
        <taxon>Terebelliformia</taxon>
        <taxon>Alvinellidae</taxon>
        <taxon>Paralvinella</taxon>
    </lineage>
</organism>
<keyword evidence="8" id="KW-1185">Reference proteome</keyword>
<name>A0AAD9JR67_9ANNE</name>
<evidence type="ECO:0000259" key="6">
    <source>
        <dbReference type="PROSITE" id="PS50234"/>
    </source>
</evidence>
<dbReference type="GO" id="GO:0005576">
    <property type="term" value="C:extracellular region"/>
    <property type="evidence" value="ECO:0007669"/>
    <property type="project" value="UniProtKB-SubCell"/>
</dbReference>
<accession>A0AAD9JR67</accession>
<dbReference type="InterPro" id="IPR050525">
    <property type="entry name" value="ECM_Assembly_Org"/>
</dbReference>
<evidence type="ECO:0000256" key="5">
    <source>
        <dbReference type="ARBA" id="ARBA00023180"/>
    </source>
</evidence>
<dbReference type="Pfam" id="PF00092">
    <property type="entry name" value="VWA"/>
    <property type="match status" value="1"/>
</dbReference>
<evidence type="ECO:0000313" key="8">
    <source>
        <dbReference type="Proteomes" id="UP001208570"/>
    </source>
</evidence>
<evidence type="ECO:0000313" key="7">
    <source>
        <dbReference type="EMBL" id="KAK2157692.1"/>
    </source>
</evidence>
<dbReference type="EMBL" id="JAODUP010000186">
    <property type="protein sequence ID" value="KAK2157692.1"/>
    <property type="molecule type" value="Genomic_DNA"/>
</dbReference>
<dbReference type="SMART" id="SM00327">
    <property type="entry name" value="VWA"/>
    <property type="match status" value="1"/>
</dbReference>
<comment type="subcellular location">
    <subcellularLocation>
        <location evidence="1">Secreted</location>
    </subcellularLocation>
</comment>
<dbReference type="Gene3D" id="3.40.50.410">
    <property type="entry name" value="von Willebrand factor, type A domain"/>
    <property type="match status" value="1"/>
</dbReference>
<dbReference type="InterPro" id="IPR002035">
    <property type="entry name" value="VWF_A"/>
</dbReference>
<protein>
    <recommendedName>
        <fullName evidence="6">VWFA domain-containing protein</fullName>
    </recommendedName>
</protein>
<keyword evidence="2" id="KW-0964">Secreted</keyword>
<keyword evidence="5" id="KW-0325">Glycoprotein</keyword>
<dbReference type="InterPro" id="IPR036465">
    <property type="entry name" value="vWFA_dom_sf"/>
</dbReference>